<keyword evidence="1" id="KW-0812">Transmembrane</keyword>
<dbReference type="Proteomes" id="UP000477070">
    <property type="component" value="Unassembled WGS sequence"/>
</dbReference>
<evidence type="ECO:0000313" key="5">
    <source>
        <dbReference type="Proteomes" id="UP000477070"/>
    </source>
</evidence>
<organism evidence="3 4">
    <name type="scientific">Helicobacter saguini</name>
    <dbReference type="NCBI Taxonomy" id="1548018"/>
    <lineage>
        <taxon>Bacteria</taxon>
        <taxon>Pseudomonadati</taxon>
        <taxon>Campylobacterota</taxon>
        <taxon>Epsilonproteobacteria</taxon>
        <taxon>Campylobacterales</taxon>
        <taxon>Helicobacteraceae</taxon>
        <taxon>Helicobacter</taxon>
    </lineage>
</organism>
<sequence length="196" mass="23681">MLFIIIFLFIVFTLSYFICWLIYRKAFKSQRKISKILVFLGGVGLIIFYYTPYSFYLEPSFYEFRNMCKLNELPDNQEKYNKILSYFDLSLDTLDWEELNREAEIFFQLKNKVIDTMKCSANFSIRQPIKNGRILYNFVLLYKNKNINSIQDFKSIKLMARLDTKRYYLGRKGMASYELEWNENFITCENIIKEVK</sequence>
<evidence type="ECO:0000313" key="4">
    <source>
        <dbReference type="Proteomes" id="UP000029714"/>
    </source>
</evidence>
<evidence type="ECO:0000313" key="3">
    <source>
        <dbReference type="EMBL" id="TLD91454.1"/>
    </source>
</evidence>
<dbReference type="Proteomes" id="UP000029714">
    <property type="component" value="Unassembled WGS sequence"/>
</dbReference>
<gene>
    <name evidence="2" type="ORF">DCO61_04375</name>
    <name evidence="3" type="ORF">LS64_012030</name>
</gene>
<evidence type="ECO:0000256" key="1">
    <source>
        <dbReference type="SAM" id="Phobius"/>
    </source>
</evidence>
<dbReference type="EMBL" id="QBIU01000001">
    <property type="protein sequence ID" value="MWV69264.1"/>
    <property type="molecule type" value="Genomic_DNA"/>
</dbReference>
<dbReference type="AlphaFoldDB" id="A0A347W322"/>
<reference evidence="3" key="3">
    <citation type="submission" date="2018-04" db="EMBL/GenBank/DDBJ databases">
        <authorList>
            <person name="Sheh A."/>
            <person name="Shen Z."/>
            <person name="Mannion A.J."/>
            <person name="Fox J.G."/>
        </authorList>
    </citation>
    <scope>NUCLEOTIDE SEQUENCE</scope>
    <source>
        <strain evidence="3">MIT 97-6194</strain>
    </source>
</reference>
<evidence type="ECO:0000313" key="2">
    <source>
        <dbReference type="EMBL" id="MWV69264.1"/>
    </source>
</evidence>
<proteinExistence type="predicted"/>
<accession>A0A347W322</accession>
<reference evidence="3 4" key="2">
    <citation type="journal article" date="2016" name="Infect. Immun.">
        <title>Helicobacter saguini, a Novel Helicobacter Isolated from Cotton-Top Tamarins with Ulcerative Colitis, Has Proinflammatory Properties and Induces Typhlocolitis and Dysplasia in Gnotobiotic IL-10-/- Mice.</title>
        <authorList>
            <person name="Shen Z."/>
            <person name="Mannion A."/>
            <person name="Whary M.T."/>
            <person name="Muthupalani S."/>
            <person name="Sheh A."/>
            <person name="Feng Y."/>
            <person name="Gong G."/>
            <person name="Vandamme P."/>
            <person name="Holcombe H.R."/>
            <person name="Paster B.J."/>
            <person name="Fox J.G."/>
        </authorList>
    </citation>
    <scope>NUCLEOTIDE SEQUENCE [LARGE SCALE GENOMIC DNA]</scope>
    <source>
        <strain evidence="3 4">MIT 97-6194</strain>
    </source>
</reference>
<name>A0A347W322_9HELI</name>
<keyword evidence="1" id="KW-0472">Membrane</keyword>
<dbReference type="OrthoDB" id="5328863at2"/>
<feature type="transmembrane region" description="Helical" evidence="1">
    <location>
        <begin position="6"/>
        <end position="24"/>
    </location>
</feature>
<dbReference type="RefSeq" id="WP_064773735.1">
    <property type="nucleotide sequence ID" value="NZ_JRMP02000042.1"/>
</dbReference>
<keyword evidence="4" id="KW-1185">Reference proteome</keyword>
<reference evidence="3 4" key="1">
    <citation type="journal article" date="2014" name="Genome Announc.">
        <title>Draft genome sequences of eight enterohepatic helicobacter species isolated from both laboratory and wild rodents.</title>
        <authorList>
            <person name="Sheh A."/>
            <person name="Shen Z."/>
            <person name="Fox J.G."/>
        </authorList>
    </citation>
    <scope>NUCLEOTIDE SEQUENCE [LARGE SCALE GENOMIC DNA]</scope>
    <source>
        <strain evidence="3 4">MIT 97-6194</strain>
    </source>
</reference>
<keyword evidence="1" id="KW-1133">Transmembrane helix</keyword>
<protein>
    <submittedName>
        <fullName evidence="3">Uncharacterized protein</fullName>
    </submittedName>
</protein>
<feature type="transmembrane region" description="Helical" evidence="1">
    <location>
        <begin position="36"/>
        <end position="56"/>
    </location>
</feature>
<reference evidence="2 5" key="4">
    <citation type="submission" date="2019-12" db="EMBL/GenBank/DDBJ databases">
        <title>Multi-Generational Helicobacter saguini Isolates.</title>
        <authorList>
            <person name="Mannion A."/>
            <person name="Shen Z."/>
            <person name="Fox J.G."/>
        </authorList>
    </citation>
    <scope>NUCLEOTIDE SEQUENCE [LARGE SCALE GENOMIC DNA]</scope>
    <source>
        <strain evidence="2">16-048</strain>
        <strain evidence="5">16-048 (F4)</strain>
    </source>
</reference>
<comment type="caution">
    <text evidence="3">The sequence shown here is derived from an EMBL/GenBank/DDBJ whole genome shotgun (WGS) entry which is preliminary data.</text>
</comment>
<dbReference type="EMBL" id="JRMP02000042">
    <property type="protein sequence ID" value="TLD91454.1"/>
    <property type="molecule type" value="Genomic_DNA"/>
</dbReference>